<dbReference type="AlphaFoldDB" id="A0A0S2M392"/>
<evidence type="ECO:0000313" key="2">
    <source>
        <dbReference type="EMBL" id="ALO67984.1"/>
    </source>
</evidence>
<protein>
    <submittedName>
        <fullName evidence="2">Uncharacterized protein</fullName>
    </submittedName>
</protein>
<keyword evidence="1" id="KW-1133">Transmembrane helix</keyword>
<evidence type="ECO:0000256" key="1">
    <source>
        <dbReference type="SAM" id="Phobius"/>
    </source>
</evidence>
<dbReference type="SUPFAM" id="SSF103473">
    <property type="entry name" value="MFS general substrate transporter"/>
    <property type="match status" value="1"/>
</dbReference>
<proteinExistence type="predicted"/>
<dbReference type="EMBL" id="CP013200">
    <property type="protein sequence ID" value="ALO67984.1"/>
    <property type="molecule type" value="Genomic_DNA"/>
</dbReference>
<accession>A0A0S2M392</accession>
<dbReference type="InterPro" id="IPR036259">
    <property type="entry name" value="MFS_trans_sf"/>
</dbReference>
<reference evidence="3" key="1">
    <citation type="submission" date="2015-11" db="EMBL/GenBank/DDBJ databases">
        <authorList>
            <person name="Kumar R."/>
            <person name="Singh D."/>
            <person name="Swarnkar M.K."/>
            <person name="Singh A.K."/>
            <person name="Kumar S."/>
        </authorList>
    </citation>
    <scope>NUCLEOTIDE SEQUENCE [LARGE SCALE GENOMIC DNA]</scope>
    <source>
        <strain evidence="3">ERGS4:06</strain>
    </source>
</reference>
<name>A0A0S2M392_9MICC</name>
<dbReference type="OrthoDB" id="9607at2"/>
<keyword evidence="1" id="KW-0472">Membrane</keyword>
<evidence type="ECO:0000313" key="3">
    <source>
        <dbReference type="Proteomes" id="UP000059574"/>
    </source>
</evidence>
<sequence length="126" mass="13461">MSEITPTMAAPDAQTEPLLGTRTWLTLIIVGFAGQLAWTVENMYLNVFVYNTISTNPAVLALLVSSSAVVATLATFLVGAASDRARRRRVFIAVFTIIPVLRLRRSAVDVDTFSSDSEAAAAVADA</sequence>
<dbReference type="Gene3D" id="1.20.1250.20">
    <property type="entry name" value="MFS general substrate transporter like domains"/>
    <property type="match status" value="1"/>
</dbReference>
<feature type="transmembrane region" description="Helical" evidence="1">
    <location>
        <begin position="58"/>
        <end position="81"/>
    </location>
</feature>
<keyword evidence="1" id="KW-0812">Transmembrane</keyword>
<dbReference type="Proteomes" id="UP000059574">
    <property type="component" value="Chromosome"/>
</dbReference>
<organism evidence="2 3">
    <name type="scientific">Arthrobacter alpinus</name>
    <dbReference type="NCBI Taxonomy" id="656366"/>
    <lineage>
        <taxon>Bacteria</taxon>
        <taxon>Bacillati</taxon>
        <taxon>Actinomycetota</taxon>
        <taxon>Actinomycetes</taxon>
        <taxon>Micrococcales</taxon>
        <taxon>Micrococcaceae</taxon>
        <taxon>Arthrobacter</taxon>
    </lineage>
</organism>
<reference evidence="2 3" key="2">
    <citation type="journal article" date="2016" name="J. Biotechnol.">
        <title>Complete genome sequence of Arthrobacter alpinus ERGS4:06, a yellow pigmented bacterium tolerant to cold and radiations isolated from Sikkim Himalaya.</title>
        <authorList>
            <person name="Kumar R."/>
            <person name="Singh D."/>
            <person name="Swarnkar M.K."/>
            <person name="Singh A.K."/>
            <person name="Kumar S."/>
        </authorList>
    </citation>
    <scope>NUCLEOTIDE SEQUENCE [LARGE SCALE GENOMIC DNA]</scope>
    <source>
        <strain evidence="2 3">ERGS4:06</strain>
    </source>
</reference>
<gene>
    <name evidence="2" type="ORF">AS189_17700</name>
</gene>
<feature type="transmembrane region" description="Helical" evidence="1">
    <location>
        <begin position="21"/>
        <end position="38"/>
    </location>
</feature>
<dbReference type="RefSeq" id="WP_062291918.1">
    <property type="nucleotide sequence ID" value="NZ_CP013200.1"/>
</dbReference>